<feature type="domain" description="Zinc knuckle" evidence="3">
    <location>
        <begin position="140"/>
        <end position="177"/>
    </location>
</feature>
<sequence>MDPNRLSMEQGKEFLKQLGIPQRDIDSMTEKWVVDAAVEVLLRFPLMPGEDPGARCVSSKKCQPSVDRLTASQRRKDQEERKSNIQVLKENDLRPKDMRQMARHYIHQRPIRLPMTQNLKKLQKGPVGQRNPPPEEENTRVKCKNCGAFGHLASSRRCPMKCWGGALAPQPLGSSKNENLEPRRPQDCHTPGSFHTTGSGKEPGQRQEERKEKDLPRKLPGRPQRKPQSACSEPADSGAHLRRPTRPLPVQTNTKPSVLGPVPTCQPPARTADRRSSCPTRPLYKAPEVRACEPARRCGADLPCEDPKSSCRDQALISKSTAGWPEVSSRDVPPSARKTPALGLVCHRQAQAKHPPVDSKPRPQPAPGTHGQSSKVSIQAQGKRSPQVPMQPSQNPPKKARFNFF</sequence>
<feature type="compositionally biased region" description="Polar residues" evidence="2">
    <location>
        <begin position="370"/>
        <end position="393"/>
    </location>
</feature>
<feature type="compositionally biased region" description="Basic and acidic residues" evidence="2">
    <location>
        <begin position="178"/>
        <end position="187"/>
    </location>
</feature>
<dbReference type="Proteomes" id="UP000823872">
    <property type="component" value="Chromosome E2"/>
</dbReference>
<feature type="region of interest" description="Disordered" evidence="2">
    <location>
        <begin position="169"/>
        <end position="281"/>
    </location>
</feature>
<protein>
    <recommendedName>
        <fullName evidence="3">Zinc knuckle domain-containing protein</fullName>
    </recommendedName>
</protein>
<name>A0ABI8A370_FELCA</name>
<feature type="compositionally biased region" description="Basic and acidic residues" evidence="2">
    <location>
        <begin position="203"/>
        <end position="217"/>
    </location>
</feature>
<dbReference type="InterPro" id="IPR039213">
    <property type="entry name" value="FAM90"/>
</dbReference>
<evidence type="ECO:0000313" key="4">
    <source>
        <dbReference type="Ensembl" id="ENSFCTP00005053624.1"/>
    </source>
</evidence>
<proteinExistence type="inferred from homology"/>
<dbReference type="InterPro" id="IPR041670">
    <property type="entry name" value="Znf-CCHC_6"/>
</dbReference>
<keyword evidence="5" id="KW-1185">Reference proteome</keyword>
<evidence type="ECO:0000313" key="5">
    <source>
        <dbReference type="Proteomes" id="UP000823872"/>
    </source>
</evidence>
<dbReference type="PANTHER" id="PTHR16035">
    <property type="entry name" value="PROTEIN FAM90A1"/>
    <property type="match status" value="1"/>
</dbReference>
<dbReference type="Pfam" id="PF15288">
    <property type="entry name" value="zf-CCHC_6"/>
    <property type="match status" value="1"/>
</dbReference>
<reference evidence="4 5" key="1">
    <citation type="submission" date="2021-02" db="EMBL/GenBank/DDBJ databases">
        <title>Safari Cat Assemblies.</title>
        <authorList>
            <person name="Bredemeyer K.R."/>
            <person name="Murphy W.J."/>
        </authorList>
    </citation>
    <scope>NUCLEOTIDE SEQUENCE [LARGE SCALE GENOMIC DNA]</scope>
</reference>
<dbReference type="RefSeq" id="XP_044902854.1">
    <property type="nucleotide sequence ID" value="XM_045046919.1"/>
</dbReference>
<dbReference type="PANTHER" id="PTHR16035:SF14">
    <property type="entry name" value="FAMILY WITH SEQUENCE SIMILARITY 90 MEMBER A11, PSEUDOGENE-RELATED"/>
    <property type="match status" value="1"/>
</dbReference>
<organism evidence="4 5">
    <name type="scientific">Felis catus</name>
    <name type="common">Cat</name>
    <name type="synonym">Felis silvestris catus</name>
    <dbReference type="NCBI Taxonomy" id="9685"/>
    <lineage>
        <taxon>Eukaryota</taxon>
        <taxon>Metazoa</taxon>
        <taxon>Chordata</taxon>
        <taxon>Craniata</taxon>
        <taxon>Vertebrata</taxon>
        <taxon>Euteleostomi</taxon>
        <taxon>Mammalia</taxon>
        <taxon>Eutheria</taxon>
        <taxon>Laurasiatheria</taxon>
        <taxon>Carnivora</taxon>
        <taxon>Feliformia</taxon>
        <taxon>Felidae</taxon>
        <taxon>Felinae</taxon>
        <taxon>Felis</taxon>
    </lineage>
</organism>
<dbReference type="GeneID" id="109494585"/>
<evidence type="ECO:0000256" key="2">
    <source>
        <dbReference type="SAM" id="MobiDB-lite"/>
    </source>
</evidence>
<evidence type="ECO:0000259" key="3">
    <source>
        <dbReference type="Pfam" id="PF15288"/>
    </source>
</evidence>
<reference evidence="4" key="3">
    <citation type="submission" date="2025-09" db="UniProtKB">
        <authorList>
            <consortium name="Ensembl"/>
        </authorList>
    </citation>
    <scope>IDENTIFICATION</scope>
    <source>
        <strain evidence="4">breed Abyssinian</strain>
    </source>
</reference>
<reference evidence="4" key="2">
    <citation type="submission" date="2025-08" db="UniProtKB">
        <authorList>
            <consortium name="Ensembl"/>
        </authorList>
    </citation>
    <scope>IDENTIFICATION</scope>
    <source>
        <strain evidence="4">breed Abyssinian</strain>
    </source>
</reference>
<dbReference type="Ensembl" id="ENSFCTT00005076443.1">
    <property type="protein sequence ID" value="ENSFCTP00005053624.1"/>
    <property type="gene ID" value="ENSFCTG00005027043.1"/>
</dbReference>
<comment type="similarity">
    <text evidence="1">Belongs to the FAM90 family.</text>
</comment>
<gene>
    <name evidence="4" type="primary">LOC109494585</name>
</gene>
<evidence type="ECO:0000256" key="1">
    <source>
        <dbReference type="ARBA" id="ARBA00007943"/>
    </source>
</evidence>
<accession>A0ABI8A370</accession>
<feature type="region of interest" description="Disordered" evidence="2">
    <location>
        <begin position="318"/>
        <end position="405"/>
    </location>
</feature>
<dbReference type="GeneTree" id="ENSGT00910000144208"/>